<sequence length="400" mass="41086">MKSRAAVVSVVATCALLVTPLSALARLGAGAVSALHPATLPAQPATDAAGPATTSPVDSPVRATYTGTVDLADPAHTDLTATRRGLLARVPVGGLSGMDCEPGITAGATTATMPTVRCLALSDDRGQRGPVRAYPLDVTLGTAPTAPTSTSPTTLTNVTAGAPLVLTDTGGAPYRPGTVDPESIRLTPDGMVWSSEGDESLGAPATVTAADSTGRARFTYRLPDYHRLRPNAGYEALAVRGDRTFVLTEAPLQQDALNRLTVYDATTGTPTAEYAYPLSKAVDPAAGVTTGASEMIAAPDGSLLTLERGWRKDVGNVVTLYRITLDGASDVLGADRIPDAARPVHKQRLLDLGAVVGARNVDNAESLAWAGDTLLIGTDDNFSAGQRSLIHTVTVTGVGE</sequence>
<feature type="chain" id="PRO_5017816742" description="Phytase-like domain-containing protein" evidence="1">
    <location>
        <begin position="26"/>
        <end position="400"/>
    </location>
</feature>
<protein>
    <recommendedName>
        <fullName evidence="2">Phytase-like domain-containing protein</fullName>
    </recommendedName>
</protein>
<dbReference type="Proteomes" id="UP000261739">
    <property type="component" value="Unassembled WGS sequence"/>
</dbReference>
<evidence type="ECO:0000259" key="2">
    <source>
        <dbReference type="Pfam" id="PF13449"/>
    </source>
</evidence>
<evidence type="ECO:0000313" key="3">
    <source>
        <dbReference type="EMBL" id="HCT13865.1"/>
    </source>
</evidence>
<comment type="caution">
    <text evidence="3">The sequence shown here is derived from an EMBL/GenBank/DDBJ whole genome shotgun (WGS) entry which is preliminary data.</text>
</comment>
<evidence type="ECO:0000256" key="1">
    <source>
        <dbReference type="SAM" id="SignalP"/>
    </source>
</evidence>
<name>A0A3D4SXQ0_9CORY</name>
<dbReference type="InterPro" id="IPR027372">
    <property type="entry name" value="Phytase-like_dom"/>
</dbReference>
<organism evidence="3 4">
    <name type="scientific">Corynebacterium nuruki</name>
    <dbReference type="NCBI Taxonomy" id="1032851"/>
    <lineage>
        <taxon>Bacteria</taxon>
        <taxon>Bacillati</taxon>
        <taxon>Actinomycetota</taxon>
        <taxon>Actinomycetes</taxon>
        <taxon>Mycobacteriales</taxon>
        <taxon>Corynebacteriaceae</taxon>
        <taxon>Corynebacterium</taxon>
    </lineage>
</organism>
<dbReference type="Pfam" id="PF13449">
    <property type="entry name" value="Phytase-like"/>
    <property type="match status" value="1"/>
</dbReference>
<reference evidence="3 4" key="1">
    <citation type="journal article" date="2018" name="Nat. Biotechnol.">
        <title>A standardized bacterial taxonomy based on genome phylogeny substantially revises the tree of life.</title>
        <authorList>
            <person name="Parks D.H."/>
            <person name="Chuvochina M."/>
            <person name="Waite D.W."/>
            <person name="Rinke C."/>
            <person name="Skarshewski A."/>
            <person name="Chaumeil P.A."/>
            <person name="Hugenholtz P."/>
        </authorList>
    </citation>
    <scope>NUCLEOTIDE SEQUENCE [LARGE SCALE GENOMIC DNA]</scope>
    <source>
        <strain evidence="3">UBA11247</strain>
    </source>
</reference>
<dbReference type="PANTHER" id="PTHR37957">
    <property type="entry name" value="BLR7070 PROTEIN"/>
    <property type="match status" value="1"/>
</dbReference>
<dbReference type="STRING" id="863239.GCA_000213935_01286"/>
<feature type="signal peptide" evidence="1">
    <location>
        <begin position="1"/>
        <end position="25"/>
    </location>
</feature>
<dbReference type="AlphaFoldDB" id="A0A3D4SXQ0"/>
<dbReference type="RefSeq" id="WP_273051192.1">
    <property type="nucleotide sequence ID" value="NZ_DAITTW010000014.1"/>
</dbReference>
<accession>A0A3D4SXQ0</accession>
<keyword evidence="1" id="KW-0732">Signal</keyword>
<dbReference type="EMBL" id="DQID01000099">
    <property type="protein sequence ID" value="HCT13865.1"/>
    <property type="molecule type" value="Genomic_DNA"/>
</dbReference>
<feature type="domain" description="Phytase-like" evidence="2">
    <location>
        <begin position="91"/>
        <end position="382"/>
    </location>
</feature>
<proteinExistence type="predicted"/>
<evidence type="ECO:0000313" key="4">
    <source>
        <dbReference type="Proteomes" id="UP000261739"/>
    </source>
</evidence>
<dbReference type="PANTHER" id="PTHR37957:SF1">
    <property type="entry name" value="PHYTASE-LIKE DOMAIN-CONTAINING PROTEIN"/>
    <property type="match status" value="1"/>
</dbReference>
<gene>
    <name evidence="3" type="ORF">DIW82_03470</name>
</gene>